<reference evidence="2 3" key="1">
    <citation type="journal article" date="2016" name="Eur. J. Clin. Microbiol. Infect. Dis.">
        <title>Whole genome sequencing as a tool for phylogenetic analysis of clinical strains of Mitis group streptococci.</title>
        <authorList>
            <person name="Rasmussen L.H."/>
            <person name="Dargis R."/>
            <person name="Hojholt K."/>
            <person name="Christensen J.J."/>
            <person name="Skovgaard O."/>
            <person name="Justesen U.S."/>
            <person name="Rosenvinge F.S."/>
            <person name="Moser C."/>
            <person name="Lukjancenko O."/>
            <person name="Rasmussen S."/>
            <person name="Nielsen X.C."/>
        </authorList>
    </citation>
    <scope>NUCLEOTIDE SEQUENCE [LARGE SCALE GENOMIC DNA]</scope>
    <source>
        <strain evidence="2 3">RH_8610_08</strain>
    </source>
</reference>
<organism evidence="2 3">
    <name type="scientific">Streptococcus oralis subsp. oralis</name>
    <dbReference type="NCBI Taxonomy" id="1891914"/>
    <lineage>
        <taxon>Bacteria</taxon>
        <taxon>Bacillati</taxon>
        <taxon>Bacillota</taxon>
        <taxon>Bacilli</taxon>
        <taxon>Lactobacillales</taxon>
        <taxon>Streptococcaceae</taxon>
        <taxon>Streptococcus</taxon>
    </lineage>
</organism>
<keyword evidence="1" id="KW-0472">Membrane</keyword>
<evidence type="ECO:0000313" key="2">
    <source>
        <dbReference type="EMBL" id="ORO52549.1"/>
    </source>
</evidence>
<sequence>MSKKTFWIILFVITIVVTAIGLGLSAYNYFVFDRPFFNSTTKGLLSAFFLSVLMIIVGMLKEH</sequence>
<name>A0A1X1H0B2_STROR</name>
<evidence type="ECO:0000256" key="1">
    <source>
        <dbReference type="SAM" id="Phobius"/>
    </source>
</evidence>
<dbReference type="RefSeq" id="WP_013670143.1">
    <property type="nucleotide sequence ID" value="NZ_NCUJ01000012.1"/>
</dbReference>
<comment type="caution">
    <text evidence="2">The sequence shown here is derived from an EMBL/GenBank/DDBJ whole genome shotgun (WGS) entry which is preliminary data.</text>
</comment>
<proteinExistence type="predicted"/>
<dbReference type="AlphaFoldDB" id="A0A1X1H0B2"/>
<feature type="transmembrane region" description="Helical" evidence="1">
    <location>
        <begin position="7"/>
        <end position="31"/>
    </location>
</feature>
<dbReference type="Proteomes" id="UP000193768">
    <property type="component" value="Unassembled WGS sequence"/>
</dbReference>
<keyword evidence="1" id="KW-1133">Transmembrane helix</keyword>
<feature type="transmembrane region" description="Helical" evidence="1">
    <location>
        <begin position="43"/>
        <end position="60"/>
    </location>
</feature>
<gene>
    <name evidence="2" type="ORF">B7722_00930</name>
</gene>
<evidence type="ECO:0000313" key="3">
    <source>
        <dbReference type="Proteomes" id="UP000193768"/>
    </source>
</evidence>
<keyword evidence="1" id="KW-0812">Transmembrane</keyword>
<dbReference type="EMBL" id="NCUJ01000012">
    <property type="protein sequence ID" value="ORO52549.1"/>
    <property type="molecule type" value="Genomic_DNA"/>
</dbReference>
<protein>
    <submittedName>
        <fullName evidence="2">Bacteriocin immunity protein</fullName>
    </submittedName>
</protein>
<accession>A0A1X1H0B2</accession>